<feature type="compositionally biased region" description="Low complexity" evidence="4">
    <location>
        <begin position="71"/>
        <end position="89"/>
    </location>
</feature>
<feature type="compositionally biased region" description="Basic residues" evidence="4">
    <location>
        <begin position="9"/>
        <end position="18"/>
    </location>
</feature>
<dbReference type="AlphaFoldDB" id="A0A9P5SK38"/>
<keyword evidence="3 5" id="KW-0472">Membrane</keyword>
<keyword evidence="2 5" id="KW-1133">Transmembrane helix</keyword>
<feature type="transmembrane region" description="Helical" evidence="5">
    <location>
        <begin position="301"/>
        <end position="318"/>
    </location>
</feature>
<evidence type="ECO:0000256" key="5">
    <source>
        <dbReference type="SAM" id="Phobius"/>
    </source>
</evidence>
<evidence type="ECO:0000256" key="1">
    <source>
        <dbReference type="ARBA" id="ARBA00022692"/>
    </source>
</evidence>
<reference evidence="6" key="1">
    <citation type="journal article" date="2020" name="Fungal Divers.">
        <title>Resolving the Mortierellaceae phylogeny through synthesis of multi-gene phylogenetics and phylogenomics.</title>
        <authorList>
            <person name="Vandepol N."/>
            <person name="Liber J."/>
            <person name="Desiro A."/>
            <person name="Na H."/>
            <person name="Kennedy M."/>
            <person name="Barry K."/>
            <person name="Grigoriev I.V."/>
            <person name="Miller A.N."/>
            <person name="O'Donnell K."/>
            <person name="Stajich J.E."/>
            <person name="Bonito G."/>
        </authorList>
    </citation>
    <scope>NUCLEOTIDE SEQUENCE</scope>
    <source>
        <strain evidence="6">NVP1</strain>
    </source>
</reference>
<dbReference type="PANTHER" id="PTHR28263">
    <property type="entry name" value="GOLGI TO ER TRAFFIC PROTEIN 2"/>
    <property type="match status" value="1"/>
</dbReference>
<feature type="transmembrane region" description="Helical" evidence="5">
    <location>
        <begin position="262"/>
        <end position="280"/>
    </location>
</feature>
<protein>
    <recommendedName>
        <fullName evidence="8">Golgi to ER traffic protein 2</fullName>
    </recommendedName>
</protein>
<keyword evidence="1 5" id="KW-0812">Transmembrane</keyword>
<dbReference type="EMBL" id="JAAAUY010000478">
    <property type="protein sequence ID" value="KAF9329403.1"/>
    <property type="molecule type" value="Genomic_DNA"/>
</dbReference>
<dbReference type="GO" id="GO:0006890">
    <property type="term" value="P:retrograde vesicle-mediated transport, Golgi to endoplasmic reticulum"/>
    <property type="evidence" value="ECO:0007669"/>
    <property type="project" value="TreeGrafter"/>
</dbReference>
<dbReference type="Pfam" id="PF08690">
    <property type="entry name" value="GET2"/>
    <property type="match status" value="1"/>
</dbReference>
<feature type="compositionally biased region" description="Polar residues" evidence="4">
    <location>
        <begin position="28"/>
        <end position="42"/>
    </location>
</feature>
<feature type="compositionally biased region" description="Polar residues" evidence="4">
    <location>
        <begin position="141"/>
        <end position="161"/>
    </location>
</feature>
<feature type="transmembrane region" description="Helical" evidence="5">
    <location>
        <begin position="370"/>
        <end position="391"/>
    </location>
</feature>
<organism evidence="6 7">
    <name type="scientific">Podila minutissima</name>
    <dbReference type="NCBI Taxonomy" id="64525"/>
    <lineage>
        <taxon>Eukaryota</taxon>
        <taxon>Fungi</taxon>
        <taxon>Fungi incertae sedis</taxon>
        <taxon>Mucoromycota</taxon>
        <taxon>Mortierellomycotina</taxon>
        <taxon>Mortierellomycetes</taxon>
        <taxon>Mortierellales</taxon>
        <taxon>Mortierellaceae</taxon>
        <taxon>Podila</taxon>
    </lineage>
</organism>
<proteinExistence type="predicted"/>
<keyword evidence="7" id="KW-1185">Reference proteome</keyword>
<gene>
    <name evidence="6" type="ORF">BG006_007509</name>
</gene>
<evidence type="ECO:0000256" key="2">
    <source>
        <dbReference type="ARBA" id="ARBA00022989"/>
    </source>
</evidence>
<feature type="compositionally biased region" description="Low complexity" evidence="4">
    <location>
        <begin position="129"/>
        <end position="138"/>
    </location>
</feature>
<feature type="region of interest" description="Disordered" evidence="4">
    <location>
        <begin position="1"/>
        <end position="241"/>
    </location>
</feature>
<evidence type="ECO:0008006" key="8">
    <source>
        <dbReference type="Google" id="ProtNLM"/>
    </source>
</evidence>
<evidence type="ECO:0000313" key="6">
    <source>
        <dbReference type="EMBL" id="KAF9329403.1"/>
    </source>
</evidence>
<dbReference type="PANTHER" id="PTHR28263:SF1">
    <property type="entry name" value="GOLGI TO ER TRAFFIC PROTEIN 2"/>
    <property type="match status" value="1"/>
</dbReference>
<feature type="compositionally biased region" description="Basic and acidic residues" evidence="4">
    <location>
        <begin position="48"/>
        <end position="63"/>
    </location>
</feature>
<evidence type="ECO:0000256" key="4">
    <source>
        <dbReference type="SAM" id="MobiDB-lite"/>
    </source>
</evidence>
<name>A0A9P5SK38_9FUNG</name>
<comment type="caution">
    <text evidence="6">The sequence shown here is derived from an EMBL/GenBank/DDBJ whole genome shotgun (WGS) entry which is preliminary data.</text>
</comment>
<evidence type="ECO:0000313" key="7">
    <source>
        <dbReference type="Proteomes" id="UP000696485"/>
    </source>
</evidence>
<evidence type="ECO:0000256" key="3">
    <source>
        <dbReference type="ARBA" id="ARBA00023136"/>
    </source>
</evidence>
<feature type="compositionally biased region" description="Low complexity" evidence="4">
    <location>
        <begin position="223"/>
        <end position="240"/>
    </location>
</feature>
<dbReference type="Proteomes" id="UP000696485">
    <property type="component" value="Unassembled WGS sequence"/>
</dbReference>
<accession>A0A9P5SK38</accession>
<dbReference type="InterPro" id="IPR028143">
    <property type="entry name" value="Get2/sif1"/>
</dbReference>
<sequence length="392" mass="42461">MSDQAELLRKRREARQKKILASGESRLSKITGTTGTSAQVAPTPSVLHAREQLMKKEEEEQQQRLRASSVSAGNSTAASPTPSSPTAGALDNTTSPSLAEQREAHPPSLPRTPQDTNKAQEDDNDEPRSASPSERAAANRINRQQSSNASPTNKTFSATNKTPTLQDQDDADPDDSLGAPPAYTSPSPFDSLHGGNNPFMANPFLSPQHHQALTRTMSEDGSGHNASASSSSMAQQQSAGFAGGAPPGFTVITPQEDLTVKWWKLLHFVLSVLLGLGVVYQEYRRSGHLERFDALATDKPLSYGTFQVAATPLFWYFITMELVLQSTRMFLQGITASPSSTLGTVAGFLPPPFSDAIRVFMRYRLIWSSLVNDLTVVVFIVGMTIALVHMFS</sequence>